<proteinExistence type="predicted"/>
<evidence type="ECO:0000313" key="3">
    <source>
        <dbReference type="EMBL" id="PRT69746.1"/>
    </source>
</evidence>
<accession>A0A2T0G108</accession>
<dbReference type="Proteomes" id="UP000238573">
    <property type="component" value="Unassembled WGS sequence"/>
</dbReference>
<gene>
    <name evidence="3" type="ORF">C6A27_07610</name>
</gene>
<feature type="transmembrane region" description="Helical" evidence="2">
    <location>
        <begin position="12"/>
        <end position="32"/>
    </location>
</feature>
<evidence type="ECO:0000313" key="4">
    <source>
        <dbReference type="Proteomes" id="UP000238573"/>
    </source>
</evidence>
<reference evidence="3 4" key="1">
    <citation type="journal article" date="1993" name="J. Dent. Res.">
        <title>The isolation and characterization of milleri group streptococci from dental periapical abscesses.</title>
        <authorList>
            <person name="Fisher L.E."/>
            <person name="Russell R.R."/>
        </authorList>
    </citation>
    <scope>NUCLEOTIDE SEQUENCE [LARGE SCALE GENOMIC DNA]</scope>
    <source>
        <strain evidence="3 4">OUP21</strain>
    </source>
</reference>
<comment type="caution">
    <text evidence="3">The sequence shown here is derived from an EMBL/GenBank/DDBJ whole genome shotgun (WGS) entry which is preliminary data.</text>
</comment>
<dbReference type="RefSeq" id="WP_106384547.1">
    <property type="nucleotide sequence ID" value="NZ_JAASIE010000002.1"/>
</dbReference>
<sequence>MEKIKPLFKNHWKILLFELVLIAIYVGTSIYIDKNSIQNFTILSIIFSAEFFVSMIVGIAAVYSWVHYKKISDSEIADSKYDSDLQLLRNIDELLEVYKTKGEERKIGIELQDFLKNLDRKYIQDGKDLKSRDKFLDIYYRFISDKISTDQDNPDENVYQEDRKSADVQESIEESPIQDIKTKVSKEQGVDKKNIRYSKNYEDDAKRDNLEWTTWFTLEKNTIDNLGNEDRQIFITNVKGKDIKFQIRGKDLKDIISQAKSRKHKRAGKAVYDLFFGQDENGNFVEGRHKIDLGEYNIEIL</sequence>
<evidence type="ECO:0000256" key="2">
    <source>
        <dbReference type="SAM" id="Phobius"/>
    </source>
</evidence>
<protein>
    <submittedName>
        <fullName evidence="3">Uncharacterized protein</fullName>
    </submittedName>
</protein>
<name>A0A2T0G108_STRAP</name>
<organism evidence="3 4">
    <name type="scientific">Streptococcus anginosus</name>
    <dbReference type="NCBI Taxonomy" id="1328"/>
    <lineage>
        <taxon>Bacteria</taxon>
        <taxon>Bacillati</taxon>
        <taxon>Bacillota</taxon>
        <taxon>Bacilli</taxon>
        <taxon>Lactobacillales</taxon>
        <taxon>Streptococcaceae</taxon>
        <taxon>Streptococcus</taxon>
        <taxon>Streptococcus anginosus group</taxon>
    </lineage>
</organism>
<feature type="transmembrane region" description="Helical" evidence="2">
    <location>
        <begin position="44"/>
        <end position="66"/>
    </location>
</feature>
<evidence type="ECO:0000256" key="1">
    <source>
        <dbReference type="SAM" id="MobiDB-lite"/>
    </source>
</evidence>
<dbReference type="EMBL" id="PVSZ01000014">
    <property type="protein sequence ID" value="PRT69746.1"/>
    <property type="molecule type" value="Genomic_DNA"/>
</dbReference>
<keyword evidence="2" id="KW-0812">Transmembrane</keyword>
<keyword evidence="2" id="KW-1133">Transmembrane helix</keyword>
<keyword evidence="2" id="KW-0472">Membrane</keyword>
<dbReference type="AlphaFoldDB" id="A0A2T0G108"/>
<feature type="region of interest" description="Disordered" evidence="1">
    <location>
        <begin position="151"/>
        <end position="173"/>
    </location>
</feature>